<dbReference type="EMBL" id="WKQP01000010">
    <property type="protein sequence ID" value="MSC60123.1"/>
    <property type="molecule type" value="Genomic_DNA"/>
</dbReference>
<evidence type="ECO:0000313" key="1">
    <source>
        <dbReference type="EMBL" id="MSC60123.1"/>
    </source>
</evidence>
<reference evidence="1 2" key="1">
    <citation type="journal article" date="2019" name="Nat. Med.">
        <title>A library of human gut bacterial isolates paired with longitudinal multiomics data enables mechanistic microbiome research.</title>
        <authorList>
            <person name="Poyet M."/>
            <person name="Groussin M."/>
            <person name="Gibbons S.M."/>
            <person name="Avila-Pacheco J."/>
            <person name="Jiang X."/>
            <person name="Kearney S.M."/>
            <person name="Perrotta A.R."/>
            <person name="Berdy B."/>
            <person name="Zhao S."/>
            <person name="Lieberman T.D."/>
            <person name="Swanson P.K."/>
            <person name="Smith M."/>
            <person name="Roesemann S."/>
            <person name="Alexander J.E."/>
            <person name="Rich S.A."/>
            <person name="Livny J."/>
            <person name="Vlamakis H."/>
            <person name="Clish C."/>
            <person name="Bullock K."/>
            <person name="Deik A."/>
            <person name="Scott J."/>
            <person name="Pierce K.A."/>
            <person name="Xavier R.J."/>
            <person name="Alm E.J."/>
        </authorList>
    </citation>
    <scope>NUCLEOTIDE SEQUENCE [LARGE SCALE GENOMIC DNA]</scope>
    <source>
        <strain evidence="1 2">BIOML-A11</strain>
    </source>
</reference>
<dbReference type="RefSeq" id="WP_154266939.1">
    <property type="nucleotide sequence ID" value="NZ_WKQP01000010.1"/>
</dbReference>
<organism evidence="1 2">
    <name type="scientific">Agathobacter rectalis</name>
    <dbReference type="NCBI Taxonomy" id="39491"/>
    <lineage>
        <taxon>Bacteria</taxon>
        <taxon>Bacillati</taxon>
        <taxon>Bacillota</taxon>
        <taxon>Clostridia</taxon>
        <taxon>Lachnospirales</taxon>
        <taxon>Lachnospiraceae</taxon>
        <taxon>Agathobacter</taxon>
    </lineage>
</organism>
<accession>A0A6L5T8R7</accession>
<sequence>MRDLTDLQKHLIGAELHGHCRVDYTDPITGKVLERVEGDNHVFMDQFMAQDFQGQALSAALLITNGEQSLDTDLPYLPGTPIGYGTPSSEATGIYQGSFRSVDSYRNRITQQGITNLYVYDFLTAQIPDTIRYVGLTAAGQTGVNTTPFTYRWPRDDCNGIYDIERKTLLFGGTCSLSDSAGGDGQLYIYKIANEPTEVSKKIDIFSLCEKPDNYWPTVENWYNYSRGYQATWGYDYENQTIILKLMRYCIRRNEYYDNGWKYKYVTYFTDDFWVISKDGSEIVKHFQYKWNTEERLSSSSWQYDYHFWTGNGFPSYVRLYGDKLYGFSQTAPNYQDTQYNNVFYVYQYDITTGDVSYERYNTGHNDSHLLMTNENTLYCYKGYTFPSSHYNRYSNTYWGFTSTIMGVTPMYDVYSEDFYTNCPSVFDNLYYGYQLIEKGQTSVYGKTWNIKPYLGGNDRVAKASMPFAYTAYQLPSDAPVRPANSAVTIAYGLEIKW</sequence>
<protein>
    <submittedName>
        <fullName evidence="1">Uncharacterized protein</fullName>
    </submittedName>
</protein>
<comment type="caution">
    <text evidence="1">The sequence shown here is derived from an EMBL/GenBank/DDBJ whole genome shotgun (WGS) entry which is preliminary data.</text>
</comment>
<dbReference type="AlphaFoldDB" id="A0A6L5T8R7"/>
<proteinExistence type="predicted"/>
<name>A0A6L5T8R7_9FIRM</name>
<gene>
    <name evidence="1" type="ORF">GKE07_07925</name>
</gene>
<evidence type="ECO:0000313" key="2">
    <source>
        <dbReference type="Proteomes" id="UP000479563"/>
    </source>
</evidence>
<dbReference type="Proteomes" id="UP000479563">
    <property type="component" value="Unassembled WGS sequence"/>
</dbReference>